<dbReference type="EMBL" id="KV749551">
    <property type="protein sequence ID" value="OCL08934.1"/>
    <property type="molecule type" value="Genomic_DNA"/>
</dbReference>
<dbReference type="GO" id="GO:0045944">
    <property type="term" value="P:positive regulation of transcription by RNA polymerase II"/>
    <property type="evidence" value="ECO:0007669"/>
    <property type="project" value="TreeGrafter"/>
</dbReference>
<gene>
    <name evidence="4" type="ORF">AOQ84DRAFT_354247</name>
</gene>
<dbReference type="OrthoDB" id="3364175at2759"/>
<dbReference type="GO" id="GO:0003700">
    <property type="term" value="F:DNA-binding transcription factor activity"/>
    <property type="evidence" value="ECO:0007669"/>
    <property type="project" value="TreeGrafter"/>
</dbReference>
<dbReference type="GO" id="GO:0006351">
    <property type="term" value="P:DNA-templated transcription"/>
    <property type="evidence" value="ECO:0007669"/>
    <property type="project" value="InterPro"/>
</dbReference>
<feature type="compositionally biased region" description="Low complexity" evidence="2">
    <location>
        <begin position="30"/>
        <end position="40"/>
    </location>
</feature>
<dbReference type="GO" id="GO:0008270">
    <property type="term" value="F:zinc ion binding"/>
    <property type="evidence" value="ECO:0007669"/>
    <property type="project" value="InterPro"/>
</dbReference>
<dbReference type="InterPro" id="IPR007219">
    <property type="entry name" value="XnlR_reg_dom"/>
</dbReference>
<evidence type="ECO:0000313" key="4">
    <source>
        <dbReference type="EMBL" id="OCL08934.1"/>
    </source>
</evidence>
<dbReference type="InterPro" id="IPR052783">
    <property type="entry name" value="Metabolic/Drug-Res_Regulator"/>
</dbReference>
<dbReference type="Pfam" id="PF04082">
    <property type="entry name" value="Fungal_trans"/>
    <property type="match status" value="1"/>
</dbReference>
<dbReference type="PANTHER" id="PTHR47655:SF2">
    <property type="entry name" value="QUINIC ACID UTILIZATION ACTIVATOR"/>
    <property type="match status" value="1"/>
</dbReference>
<name>A0A8E2F1V9_9PEZI</name>
<keyword evidence="5" id="KW-1185">Reference proteome</keyword>
<dbReference type="GO" id="GO:0003677">
    <property type="term" value="F:DNA binding"/>
    <property type="evidence" value="ECO:0007669"/>
    <property type="project" value="InterPro"/>
</dbReference>
<dbReference type="PANTHER" id="PTHR47655">
    <property type="entry name" value="QUINIC ACID UTILIZATION ACTIVATOR"/>
    <property type="match status" value="1"/>
</dbReference>
<feature type="region of interest" description="Disordered" evidence="2">
    <location>
        <begin position="13"/>
        <end position="54"/>
    </location>
</feature>
<protein>
    <recommendedName>
        <fullName evidence="3">Xylanolytic transcriptional activator regulatory domain-containing protein</fullName>
    </recommendedName>
</protein>
<feature type="domain" description="Xylanolytic transcriptional activator regulatory" evidence="3">
    <location>
        <begin position="110"/>
        <end position="286"/>
    </location>
</feature>
<accession>A0A8E2F1V9</accession>
<proteinExistence type="predicted"/>
<dbReference type="Proteomes" id="UP000250140">
    <property type="component" value="Unassembled WGS sequence"/>
</dbReference>
<dbReference type="CDD" id="cd12148">
    <property type="entry name" value="fungal_TF_MHR"/>
    <property type="match status" value="1"/>
</dbReference>
<organism evidence="4 5">
    <name type="scientific">Glonium stellatum</name>
    <dbReference type="NCBI Taxonomy" id="574774"/>
    <lineage>
        <taxon>Eukaryota</taxon>
        <taxon>Fungi</taxon>
        <taxon>Dikarya</taxon>
        <taxon>Ascomycota</taxon>
        <taxon>Pezizomycotina</taxon>
        <taxon>Dothideomycetes</taxon>
        <taxon>Pleosporomycetidae</taxon>
        <taxon>Gloniales</taxon>
        <taxon>Gloniaceae</taxon>
        <taxon>Glonium</taxon>
    </lineage>
</organism>
<keyword evidence="1" id="KW-0539">Nucleus</keyword>
<evidence type="ECO:0000313" key="5">
    <source>
        <dbReference type="Proteomes" id="UP000250140"/>
    </source>
</evidence>
<reference evidence="4 5" key="1">
    <citation type="journal article" date="2016" name="Nat. Commun.">
        <title>Ectomycorrhizal ecology is imprinted in the genome of the dominant symbiotic fungus Cenococcum geophilum.</title>
        <authorList>
            <consortium name="DOE Joint Genome Institute"/>
            <person name="Peter M."/>
            <person name="Kohler A."/>
            <person name="Ohm R.A."/>
            <person name="Kuo A."/>
            <person name="Krutzmann J."/>
            <person name="Morin E."/>
            <person name="Arend M."/>
            <person name="Barry K.W."/>
            <person name="Binder M."/>
            <person name="Choi C."/>
            <person name="Clum A."/>
            <person name="Copeland A."/>
            <person name="Grisel N."/>
            <person name="Haridas S."/>
            <person name="Kipfer T."/>
            <person name="LaButti K."/>
            <person name="Lindquist E."/>
            <person name="Lipzen A."/>
            <person name="Maire R."/>
            <person name="Meier B."/>
            <person name="Mihaltcheva S."/>
            <person name="Molinier V."/>
            <person name="Murat C."/>
            <person name="Poggeler S."/>
            <person name="Quandt C.A."/>
            <person name="Sperisen C."/>
            <person name="Tritt A."/>
            <person name="Tisserant E."/>
            <person name="Crous P.W."/>
            <person name="Henrissat B."/>
            <person name="Nehls U."/>
            <person name="Egli S."/>
            <person name="Spatafora J.W."/>
            <person name="Grigoriev I.V."/>
            <person name="Martin F.M."/>
        </authorList>
    </citation>
    <scope>NUCLEOTIDE SEQUENCE [LARGE SCALE GENOMIC DNA]</scope>
    <source>
        <strain evidence="4 5">CBS 207.34</strain>
    </source>
</reference>
<sequence>MACKEIERLLSGSDAISKIETETPSPGSPDPDIGGDIPISFDAETGPVETSTAPCSLHTAQETTLKDPKDTATQPRSFGLPTIDLPAQQSSKWNWAQKLKLPTNIWRLFDVYFAYTHCWFPIAEKHDVLKISYSYPEDGLNISSSTPGSGDHAELWSILALASIQESSVCNDASFAESGYILMSSDFLYATARSLVPHEQGQFELGHVKALLLLALINLGQDHCQAAWLLVGYAIRISLSLEQAPSSVTAGSHTETQNSRYKHVYVACFILDTVISTKLDQAPHLRSPRFERYGPLKEDGLEEWHPWVGCHGFGINQDLSKPSARSPVHTLSTFNRLATVVSILNNASKDTDNPREPNSLEPATLLQKWKTALPLTCDFVQTGTLTTTPTPPLFLLRLVYLSIIVAFDISPIQTVIQIIDLLERYNDIFGFATVPPIVYCFLDIASKYQAINALDIANKTRLQNLKSTYCKVWGRREKRLLDEVPTSNTACLARSTVHGNDVPSSSVFTTRSTKSSNFQLHTPESLHTPFHPTFLPPKNAILEPTGSQSGPEIFDGLLQDMSPSAARRHGPISYPTEPRLSSLESAQSHTRYNGHTLERYGSASSLDLEAFFDELASLDGAERLDNQPQFMQNLGFAPDADLTDLLTSEYGPFDPLLSAYLHQADVAQSALGQNRSYDGG</sequence>
<evidence type="ECO:0000256" key="1">
    <source>
        <dbReference type="ARBA" id="ARBA00023242"/>
    </source>
</evidence>
<evidence type="ECO:0000256" key="2">
    <source>
        <dbReference type="SAM" id="MobiDB-lite"/>
    </source>
</evidence>
<evidence type="ECO:0000259" key="3">
    <source>
        <dbReference type="Pfam" id="PF04082"/>
    </source>
</evidence>
<feature type="region of interest" description="Disordered" evidence="2">
    <location>
        <begin position="564"/>
        <end position="589"/>
    </location>
</feature>
<dbReference type="AlphaFoldDB" id="A0A8E2F1V9"/>